<evidence type="ECO:0000256" key="8">
    <source>
        <dbReference type="ARBA" id="ARBA00023170"/>
    </source>
</evidence>
<dbReference type="PANTHER" id="PTHR48055:SF22">
    <property type="entry name" value="LEUCINE-RICH REPEAT RECEPTOR-LIKE SERINE_THREONINE_TYROSINE-PROTEIN KINASE SOBIR1"/>
    <property type="match status" value="1"/>
</dbReference>
<dbReference type="Proteomes" id="UP001179952">
    <property type="component" value="Unassembled WGS sequence"/>
</dbReference>
<evidence type="ECO:0000256" key="9">
    <source>
        <dbReference type="ARBA" id="ARBA00023180"/>
    </source>
</evidence>
<dbReference type="InterPro" id="IPR000719">
    <property type="entry name" value="Prot_kinase_dom"/>
</dbReference>
<feature type="chain" id="PRO_5043474122" evidence="12">
    <location>
        <begin position="22"/>
        <end position="434"/>
    </location>
</feature>
<organism evidence="14 15">
    <name type="scientific">Acorus gramineus</name>
    <name type="common">Dwarf sweet flag</name>
    <dbReference type="NCBI Taxonomy" id="55184"/>
    <lineage>
        <taxon>Eukaryota</taxon>
        <taxon>Viridiplantae</taxon>
        <taxon>Streptophyta</taxon>
        <taxon>Embryophyta</taxon>
        <taxon>Tracheophyta</taxon>
        <taxon>Spermatophyta</taxon>
        <taxon>Magnoliopsida</taxon>
        <taxon>Liliopsida</taxon>
        <taxon>Acoraceae</taxon>
        <taxon>Acorus</taxon>
    </lineage>
</organism>
<dbReference type="CDD" id="cd14066">
    <property type="entry name" value="STKc_IRAK"/>
    <property type="match status" value="1"/>
</dbReference>
<keyword evidence="3 11" id="KW-0812">Transmembrane</keyword>
<keyword evidence="6 11" id="KW-1133">Transmembrane helix</keyword>
<evidence type="ECO:0000256" key="1">
    <source>
        <dbReference type="ARBA" id="ARBA00004167"/>
    </source>
</evidence>
<evidence type="ECO:0000256" key="4">
    <source>
        <dbReference type="ARBA" id="ARBA00022729"/>
    </source>
</evidence>
<keyword evidence="14" id="KW-0808">Transferase</keyword>
<evidence type="ECO:0000256" key="2">
    <source>
        <dbReference type="ARBA" id="ARBA00022614"/>
    </source>
</evidence>
<dbReference type="GO" id="GO:0016020">
    <property type="term" value="C:membrane"/>
    <property type="evidence" value="ECO:0007669"/>
    <property type="project" value="UniProtKB-SubCell"/>
</dbReference>
<keyword evidence="5" id="KW-0677">Repeat</keyword>
<comment type="subcellular location">
    <subcellularLocation>
        <location evidence="1">Membrane</location>
        <topology evidence="1">Single-pass membrane protein</topology>
    </subcellularLocation>
</comment>
<dbReference type="PANTHER" id="PTHR48055">
    <property type="entry name" value="LEUCINE-RICH REPEAT RECEPTOR PROTEIN KINASE EMS1"/>
    <property type="match status" value="1"/>
</dbReference>
<keyword evidence="4 12" id="KW-0732">Signal</keyword>
<proteinExistence type="predicted"/>
<dbReference type="PROSITE" id="PS50011">
    <property type="entry name" value="PROTEIN_KINASE_DOM"/>
    <property type="match status" value="1"/>
</dbReference>
<dbReference type="PROSITE" id="PS00108">
    <property type="entry name" value="PROTEIN_KINASE_ST"/>
    <property type="match status" value="1"/>
</dbReference>
<dbReference type="SMART" id="SM00220">
    <property type="entry name" value="S_TKc"/>
    <property type="match status" value="1"/>
</dbReference>
<feature type="compositionally biased region" description="Pro residues" evidence="10">
    <location>
        <begin position="45"/>
        <end position="57"/>
    </location>
</feature>
<evidence type="ECO:0000256" key="6">
    <source>
        <dbReference type="ARBA" id="ARBA00022989"/>
    </source>
</evidence>
<sequence length="434" mass="48026">MSPPPLLLLLLLPLSIQTTHSIPTNQSSAALRRPTRHLLSHQPNPLAPYPSPSPSASPPAHAHARAHHHHKKHRARNWVIGFFVGLFSGVLSGVLFSILFRLLVNCIKGNFNKIAGPSIYSPLIKNSDALSFLEKDDALSSLELIGRGGCGEVYRTELPGSVGRMIAIKRVVQPTADALELGPEDNSKLLNKRMRQIRSEINTVGQIRHRNLLPLLAHVTRPECHYLVYEYMKNGSLHDALKGVENGSRVLEWKTRHNIAVGIASGLEYLHMLHRPRIIHRDLKPANILLDDDLEARIADFGLAKAIPDANTHVTTSAVAGTVGYIAPEYHQSLKFTDKSDIYSFGVILAVLVIGRHPSDDFFQATEEMGLVKWLRGVVSSEQPAEAIDPSLRGNGFEEQILLVLKIACFCTADDPTQRPNSKDVRCMLTQIKH</sequence>
<dbReference type="Pfam" id="PF00069">
    <property type="entry name" value="Pkinase"/>
    <property type="match status" value="1"/>
</dbReference>
<feature type="region of interest" description="Disordered" evidence="10">
    <location>
        <begin position="41"/>
        <end position="68"/>
    </location>
</feature>
<feature type="domain" description="Protein kinase" evidence="13">
    <location>
        <begin position="139"/>
        <end position="434"/>
    </location>
</feature>
<evidence type="ECO:0000256" key="12">
    <source>
        <dbReference type="SAM" id="SignalP"/>
    </source>
</evidence>
<dbReference type="SUPFAM" id="SSF56112">
    <property type="entry name" value="Protein kinase-like (PK-like)"/>
    <property type="match status" value="1"/>
</dbReference>
<dbReference type="GO" id="GO:0004672">
    <property type="term" value="F:protein kinase activity"/>
    <property type="evidence" value="ECO:0007669"/>
    <property type="project" value="InterPro"/>
</dbReference>
<dbReference type="FunFam" id="1.10.510.10:FF:000479">
    <property type="entry name" value="Leucine-rich repeat receptor-like protein kinase"/>
    <property type="match status" value="1"/>
</dbReference>
<keyword evidence="8 14" id="KW-0675">Receptor</keyword>
<reference evidence="14" key="2">
    <citation type="submission" date="2023-06" db="EMBL/GenBank/DDBJ databases">
        <authorList>
            <person name="Ma L."/>
            <person name="Liu K.-W."/>
            <person name="Li Z."/>
            <person name="Hsiao Y.-Y."/>
            <person name="Qi Y."/>
            <person name="Fu T."/>
            <person name="Tang G."/>
            <person name="Zhang D."/>
            <person name="Sun W.-H."/>
            <person name="Liu D.-K."/>
            <person name="Li Y."/>
            <person name="Chen G.-Z."/>
            <person name="Liu X.-D."/>
            <person name="Liao X.-Y."/>
            <person name="Jiang Y.-T."/>
            <person name="Yu X."/>
            <person name="Hao Y."/>
            <person name="Huang J."/>
            <person name="Zhao X.-W."/>
            <person name="Ke S."/>
            <person name="Chen Y.-Y."/>
            <person name="Wu W.-L."/>
            <person name="Hsu J.-L."/>
            <person name="Lin Y.-F."/>
            <person name="Huang M.-D."/>
            <person name="Li C.-Y."/>
            <person name="Huang L."/>
            <person name="Wang Z.-W."/>
            <person name="Zhao X."/>
            <person name="Zhong W.-Y."/>
            <person name="Peng D.-H."/>
            <person name="Ahmad S."/>
            <person name="Lan S."/>
            <person name="Zhang J.-S."/>
            <person name="Tsai W.-C."/>
            <person name="Van De Peer Y."/>
            <person name="Liu Z.-J."/>
        </authorList>
    </citation>
    <scope>NUCLEOTIDE SEQUENCE</scope>
    <source>
        <strain evidence="14">SCP</strain>
        <tissue evidence="14">Leaves</tissue>
    </source>
</reference>
<protein>
    <submittedName>
        <fullName evidence="14">Leucine-rich repeat receptor-like serine/threonine/tyrosine-protein kinase SOBIR1</fullName>
    </submittedName>
</protein>
<dbReference type="InterPro" id="IPR051564">
    <property type="entry name" value="LRR_receptor-like_kinase"/>
</dbReference>
<reference evidence="14" key="1">
    <citation type="journal article" date="2023" name="Nat. Commun.">
        <title>Diploid and tetraploid genomes of Acorus and the evolution of monocots.</title>
        <authorList>
            <person name="Ma L."/>
            <person name="Liu K.W."/>
            <person name="Li Z."/>
            <person name="Hsiao Y.Y."/>
            <person name="Qi Y."/>
            <person name="Fu T."/>
            <person name="Tang G.D."/>
            <person name="Zhang D."/>
            <person name="Sun W.H."/>
            <person name="Liu D.K."/>
            <person name="Li Y."/>
            <person name="Chen G.Z."/>
            <person name="Liu X.D."/>
            <person name="Liao X.Y."/>
            <person name="Jiang Y.T."/>
            <person name="Yu X."/>
            <person name="Hao Y."/>
            <person name="Huang J."/>
            <person name="Zhao X.W."/>
            <person name="Ke S."/>
            <person name="Chen Y.Y."/>
            <person name="Wu W.L."/>
            <person name="Hsu J.L."/>
            <person name="Lin Y.F."/>
            <person name="Huang M.D."/>
            <person name="Li C.Y."/>
            <person name="Huang L."/>
            <person name="Wang Z.W."/>
            <person name="Zhao X."/>
            <person name="Zhong W.Y."/>
            <person name="Peng D.H."/>
            <person name="Ahmad S."/>
            <person name="Lan S."/>
            <person name="Zhang J.S."/>
            <person name="Tsai W.C."/>
            <person name="Van de Peer Y."/>
            <person name="Liu Z.J."/>
        </authorList>
    </citation>
    <scope>NUCLEOTIDE SEQUENCE</scope>
    <source>
        <strain evidence="14">SCP</strain>
    </source>
</reference>
<evidence type="ECO:0000313" key="15">
    <source>
        <dbReference type="Proteomes" id="UP001179952"/>
    </source>
</evidence>
<keyword evidence="2" id="KW-0433">Leucine-rich repeat</keyword>
<comment type="caution">
    <text evidence="14">The sequence shown here is derived from an EMBL/GenBank/DDBJ whole genome shotgun (WGS) entry which is preliminary data.</text>
</comment>
<accession>A0AAV9A1T1</accession>
<keyword evidence="7 11" id="KW-0472">Membrane</keyword>
<evidence type="ECO:0000256" key="11">
    <source>
        <dbReference type="SAM" id="Phobius"/>
    </source>
</evidence>
<feature type="signal peptide" evidence="12">
    <location>
        <begin position="1"/>
        <end position="21"/>
    </location>
</feature>
<keyword evidence="14" id="KW-0418">Kinase</keyword>
<dbReference type="InterPro" id="IPR011009">
    <property type="entry name" value="Kinase-like_dom_sf"/>
</dbReference>
<evidence type="ECO:0000256" key="10">
    <source>
        <dbReference type="SAM" id="MobiDB-lite"/>
    </source>
</evidence>
<keyword evidence="15" id="KW-1185">Reference proteome</keyword>
<dbReference type="AlphaFoldDB" id="A0AAV9A1T1"/>
<evidence type="ECO:0000259" key="13">
    <source>
        <dbReference type="PROSITE" id="PS50011"/>
    </source>
</evidence>
<dbReference type="Gene3D" id="3.30.200.20">
    <property type="entry name" value="Phosphorylase Kinase, domain 1"/>
    <property type="match status" value="1"/>
</dbReference>
<evidence type="ECO:0000256" key="5">
    <source>
        <dbReference type="ARBA" id="ARBA00022737"/>
    </source>
</evidence>
<evidence type="ECO:0000313" key="14">
    <source>
        <dbReference type="EMBL" id="KAK1258160.1"/>
    </source>
</evidence>
<evidence type="ECO:0000256" key="3">
    <source>
        <dbReference type="ARBA" id="ARBA00022692"/>
    </source>
</evidence>
<keyword evidence="9" id="KW-0325">Glycoprotein</keyword>
<gene>
    <name evidence="14" type="ORF">QJS04_geneDACA021696</name>
</gene>
<dbReference type="InterPro" id="IPR008271">
    <property type="entry name" value="Ser/Thr_kinase_AS"/>
</dbReference>
<dbReference type="EMBL" id="JAUJYN010000024">
    <property type="protein sequence ID" value="KAK1258160.1"/>
    <property type="molecule type" value="Genomic_DNA"/>
</dbReference>
<name>A0AAV9A1T1_ACOGR</name>
<dbReference type="Gene3D" id="1.10.510.10">
    <property type="entry name" value="Transferase(Phosphotransferase) domain 1"/>
    <property type="match status" value="1"/>
</dbReference>
<dbReference type="GO" id="GO:0005524">
    <property type="term" value="F:ATP binding"/>
    <property type="evidence" value="ECO:0007669"/>
    <property type="project" value="InterPro"/>
</dbReference>
<feature type="transmembrane region" description="Helical" evidence="11">
    <location>
        <begin position="78"/>
        <end position="104"/>
    </location>
</feature>
<evidence type="ECO:0000256" key="7">
    <source>
        <dbReference type="ARBA" id="ARBA00023136"/>
    </source>
</evidence>